<dbReference type="OrthoDB" id="5461037at2"/>
<accession>A9KMG2</accession>
<dbReference type="HOGENOM" id="CLU_083287_11_1_9"/>
<proteinExistence type="inferred from homology"/>
<dbReference type="GO" id="GO:0003677">
    <property type="term" value="F:DNA binding"/>
    <property type="evidence" value="ECO:0007669"/>
    <property type="project" value="UniProtKB-KW"/>
</dbReference>
<name>A9KMG2_LACP7</name>
<dbReference type="PANTHER" id="PTHR42756:SF1">
    <property type="entry name" value="TRANSCRIPTIONAL REPRESSOR OF EMRAB OPERON"/>
    <property type="match status" value="1"/>
</dbReference>
<dbReference type="Proteomes" id="UP000000370">
    <property type="component" value="Chromosome"/>
</dbReference>
<dbReference type="KEGG" id="cpy:Cphy_2555"/>
<dbReference type="AlphaFoldDB" id="A9KMG2"/>
<keyword evidence="4" id="KW-0804">Transcription</keyword>
<organism evidence="9 10">
    <name type="scientific">Lachnoclostridium phytofermentans (strain ATCC 700394 / DSM 18823 / ISDg)</name>
    <name type="common">Clostridium phytofermentans</name>
    <dbReference type="NCBI Taxonomy" id="357809"/>
    <lineage>
        <taxon>Bacteria</taxon>
        <taxon>Bacillati</taxon>
        <taxon>Bacillota</taxon>
        <taxon>Clostridia</taxon>
        <taxon>Lachnospirales</taxon>
        <taxon>Lachnospiraceae</taxon>
    </lineage>
</organism>
<evidence type="ECO:0000256" key="4">
    <source>
        <dbReference type="ARBA" id="ARBA00023163"/>
    </source>
</evidence>
<evidence type="ECO:0000256" key="3">
    <source>
        <dbReference type="ARBA" id="ARBA00023125"/>
    </source>
</evidence>
<dbReference type="EMBL" id="CP000885">
    <property type="protein sequence ID" value="ABX42916.1"/>
    <property type="molecule type" value="Genomic_DNA"/>
</dbReference>
<comment type="similarity">
    <text evidence="5">Belongs to the SarZ family.</text>
</comment>
<reference evidence="10" key="1">
    <citation type="submission" date="2007-11" db="EMBL/GenBank/DDBJ databases">
        <title>Complete genome sequence of Clostridium phytofermentans ISDg.</title>
        <authorList>
            <person name="Leschine S.B."/>
            <person name="Warnick T.A."/>
            <person name="Blanchard J.L."/>
            <person name="Schnell D.J."/>
            <person name="Petit E.L."/>
            <person name="LaTouf W.G."/>
            <person name="Copeland A."/>
            <person name="Lucas S."/>
            <person name="Lapidus A."/>
            <person name="Barry K."/>
            <person name="Glavina del Rio T."/>
            <person name="Dalin E."/>
            <person name="Tice H."/>
            <person name="Pitluck S."/>
            <person name="Kiss H."/>
            <person name="Brettin T."/>
            <person name="Bruce D."/>
            <person name="Detter J.C."/>
            <person name="Han C."/>
            <person name="Kuske C."/>
            <person name="Schmutz J."/>
            <person name="Larimer F."/>
            <person name="Land M."/>
            <person name="Hauser L."/>
            <person name="Kyrpides N."/>
            <person name="Kim E.A."/>
            <person name="Richardson P."/>
        </authorList>
    </citation>
    <scope>NUCLEOTIDE SEQUENCE [LARGE SCALE GENOMIC DNA]</scope>
    <source>
        <strain evidence="10">ATCC 700394 / DSM 18823 / ISDg</strain>
    </source>
</reference>
<evidence type="ECO:0000256" key="2">
    <source>
        <dbReference type="ARBA" id="ARBA00023015"/>
    </source>
</evidence>
<comment type="subcellular location">
    <subcellularLocation>
        <location evidence="1">Cytoplasm</location>
    </subcellularLocation>
</comment>
<keyword evidence="2" id="KW-0805">Transcription regulation</keyword>
<evidence type="ECO:0000256" key="1">
    <source>
        <dbReference type="ARBA" id="ARBA00004496"/>
    </source>
</evidence>
<dbReference type="InterPro" id="IPR036388">
    <property type="entry name" value="WH-like_DNA-bd_sf"/>
</dbReference>
<evidence type="ECO:0000256" key="7">
    <source>
        <dbReference type="ARBA" id="ARBA00047207"/>
    </source>
</evidence>
<evidence type="ECO:0000256" key="5">
    <source>
        <dbReference type="ARBA" id="ARBA00046337"/>
    </source>
</evidence>
<dbReference type="SUPFAM" id="SSF46785">
    <property type="entry name" value="Winged helix' DNA-binding domain"/>
    <property type="match status" value="1"/>
</dbReference>
<dbReference type="Gene3D" id="1.10.10.10">
    <property type="entry name" value="Winged helix-like DNA-binding domain superfamily/Winged helix DNA-binding domain"/>
    <property type="match status" value="1"/>
</dbReference>
<dbReference type="RefSeq" id="WP_012200569.1">
    <property type="nucleotide sequence ID" value="NC_010001.1"/>
</dbReference>
<dbReference type="InterPro" id="IPR055166">
    <property type="entry name" value="Transc_reg_Sar_Rot_HTH"/>
</dbReference>
<keyword evidence="10" id="KW-1185">Reference proteome</keyword>
<dbReference type="STRING" id="357809.Cphy_2555"/>
<dbReference type="PROSITE" id="PS50995">
    <property type="entry name" value="HTH_MARR_2"/>
    <property type="match status" value="1"/>
</dbReference>
<feature type="domain" description="HTH marR-type" evidence="8">
    <location>
        <begin position="1"/>
        <end position="143"/>
    </location>
</feature>
<evidence type="ECO:0000313" key="9">
    <source>
        <dbReference type="EMBL" id="ABX42916.1"/>
    </source>
</evidence>
<protein>
    <recommendedName>
        <fullName evidence="6">HTH-type transcriptional regulator SarZ</fullName>
    </recommendedName>
    <alternativeName>
        <fullName evidence="7">Staphylococcal accessory regulator Z</fullName>
    </alternativeName>
</protein>
<dbReference type="SMART" id="SM00347">
    <property type="entry name" value="HTH_MARR"/>
    <property type="match status" value="1"/>
</dbReference>
<evidence type="ECO:0000256" key="6">
    <source>
        <dbReference type="ARBA" id="ARBA00047188"/>
    </source>
</evidence>
<dbReference type="eggNOG" id="COG1846">
    <property type="taxonomic scope" value="Bacteria"/>
</dbReference>
<dbReference type="InterPro" id="IPR000835">
    <property type="entry name" value="HTH_MarR-typ"/>
</dbReference>
<dbReference type="GO" id="GO:0003700">
    <property type="term" value="F:DNA-binding transcription factor activity"/>
    <property type="evidence" value="ECO:0007669"/>
    <property type="project" value="InterPro"/>
</dbReference>
<evidence type="ECO:0000259" key="8">
    <source>
        <dbReference type="PROSITE" id="PS50995"/>
    </source>
</evidence>
<sequence length="149" mass="17119">MNVYEAQLNDFFVTIFNDILRLEEGSLAKGKHKVLSVNEMHVIEAVYNSENDEKNTMKELSERLMITASSLTIAVKTLEQKGYLIRNRAQSDKRKVYVCTTEIAKEAYQEHRAFHEKLIANVSEQLNEAEIAALTLALGTLHRFFKKLK</sequence>
<dbReference type="Pfam" id="PF22381">
    <property type="entry name" value="Staph_reg_Sar_Rot"/>
    <property type="match status" value="1"/>
</dbReference>
<evidence type="ECO:0000313" key="10">
    <source>
        <dbReference type="Proteomes" id="UP000000370"/>
    </source>
</evidence>
<dbReference type="PANTHER" id="PTHR42756">
    <property type="entry name" value="TRANSCRIPTIONAL REGULATOR, MARR"/>
    <property type="match status" value="1"/>
</dbReference>
<dbReference type="InterPro" id="IPR036390">
    <property type="entry name" value="WH_DNA-bd_sf"/>
</dbReference>
<keyword evidence="3" id="KW-0238">DNA-binding</keyword>
<gene>
    <name evidence="9" type="ordered locus">Cphy_2555</name>
</gene>